<dbReference type="EMBL" id="BMAW01051594">
    <property type="protein sequence ID" value="GFS81388.1"/>
    <property type="molecule type" value="Genomic_DNA"/>
</dbReference>
<protein>
    <submittedName>
        <fullName evidence="1">Uncharacterized protein</fullName>
    </submittedName>
</protein>
<proteinExistence type="predicted"/>
<name>A0A8X6T7A6_NEPPI</name>
<evidence type="ECO:0000313" key="2">
    <source>
        <dbReference type="Proteomes" id="UP000887013"/>
    </source>
</evidence>
<evidence type="ECO:0000313" key="1">
    <source>
        <dbReference type="EMBL" id="GFS81388.1"/>
    </source>
</evidence>
<gene>
    <name evidence="1" type="ORF">NPIL_279431</name>
</gene>
<accession>A0A8X6T7A6</accession>
<keyword evidence="2" id="KW-1185">Reference proteome</keyword>
<dbReference type="OrthoDB" id="7680010at2759"/>
<organism evidence="1 2">
    <name type="scientific">Nephila pilipes</name>
    <name type="common">Giant wood spider</name>
    <name type="synonym">Nephila maculata</name>
    <dbReference type="NCBI Taxonomy" id="299642"/>
    <lineage>
        <taxon>Eukaryota</taxon>
        <taxon>Metazoa</taxon>
        <taxon>Ecdysozoa</taxon>
        <taxon>Arthropoda</taxon>
        <taxon>Chelicerata</taxon>
        <taxon>Arachnida</taxon>
        <taxon>Araneae</taxon>
        <taxon>Araneomorphae</taxon>
        <taxon>Entelegynae</taxon>
        <taxon>Araneoidea</taxon>
        <taxon>Nephilidae</taxon>
        <taxon>Nephila</taxon>
    </lineage>
</organism>
<dbReference type="Proteomes" id="UP000887013">
    <property type="component" value="Unassembled WGS sequence"/>
</dbReference>
<sequence length="101" mass="11090">MDFPPPGPKKYNNAVNTLQKFTKEVAEASMQIAALKGVTPTYQILSVEDDIWKNWGYYSCVGVCAAIGNITGKMIDVDILSYFKGCDSCGSDRTVIMEKPT</sequence>
<comment type="caution">
    <text evidence="1">The sequence shown here is derived from an EMBL/GenBank/DDBJ whole genome shotgun (WGS) entry which is preliminary data.</text>
</comment>
<reference evidence="1" key="1">
    <citation type="submission" date="2020-08" db="EMBL/GenBank/DDBJ databases">
        <title>Multicomponent nature underlies the extraordinary mechanical properties of spider dragline silk.</title>
        <authorList>
            <person name="Kono N."/>
            <person name="Nakamura H."/>
            <person name="Mori M."/>
            <person name="Yoshida Y."/>
            <person name="Ohtoshi R."/>
            <person name="Malay A.D."/>
            <person name="Moran D.A.P."/>
            <person name="Tomita M."/>
            <person name="Numata K."/>
            <person name="Arakawa K."/>
        </authorList>
    </citation>
    <scope>NUCLEOTIDE SEQUENCE</scope>
</reference>
<dbReference type="AlphaFoldDB" id="A0A8X6T7A6"/>